<name>A0A6C0ESB1_9ZZZZ</name>
<organism evidence="2">
    <name type="scientific">viral metagenome</name>
    <dbReference type="NCBI Taxonomy" id="1070528"/>
    <lineage>
        <taxon>unclassified sequences</taxon>
        <taxon>metagenomes</taxon>
        <taxon>organismal metagenomes</taxon>
    </lineage>
</organism>
<evidence type="ECO:0000256" key="1">
    <source>
        <dbReference type="SAM" id="Coils"/>
    </source>
</evidence>
<sequence>MQNITIDDYNLFGDYKVKEQNGKFYKFRNEKQIVIVPESDIKKHIENFDPLKKEPQSVRSFKYNLAINDKYTVEEQNGRFYEFTDNSPISVPESDIGAVKGFEKNKVLENDPNFDDKDIMMKQNVTSEKYKLSGVYGVEKTGDSYIFTKPIVYVPESSIVMDHDDGKVIASQPVTKQKESQSGEQIQEPTLQQENTQLSDVASTGSAIVKQIQKNQQQINTVAKEMQTKQQEIVAVAQEMKQEMKTETEQMNAVTLEIQTETKEMKAVAQKIEDDIATEAIQYEKVENELEQNIENVLIKIESLPDININITVSNEGIDFGPILTEIFETGMKLTKLAGDLGPALPVIGTVLIFVGNFAKLVESNEELKSIVEDLYEIISKVEKLIKMIRFVSAIFKKKILQYLFARIINRKREMVILKSVDGNEISKMIKIIGIVFKTDIDSNIEFKAKEKLLIIQDILNKFKVDKMKPGKNASSATKTITRLQNVGKSLYNSIKTPFKSIQDFLYANSYIDKIVRNITFENTLINLLLSQYVVMTNEFQELVRGFKPIKIYQPLNNEKQLTQINSIDNNLKKYILTDIENKQIFSENKTEYIDGNALIQHIWDTIRNENNTFEKEFNIANQPNQKGKNPFIDFLENSDIKFGESKIKKGGNKTMNKKNKRLNKTKKEIKRKNCIFSHSNRKYCRTKK</sequence>
<protein>
    <submittedName>
        <fullName evidence="2">Uncharacterized protein</fullName>
    </submittedName>
</protein>
<dbReference type="AlphaFoldDB" id="A0A6C0ESB1"/>
<proteinExistence type="predicted"/>
<feature type="coiled-coil region" evidence="1">
    <location>
        <begin position="212"/>
        <end position="300"/>
    </location>
</feature>
<evidence type="ECO:0000313" key="2">
    <source>
        <dbReference type="EMBL" id="QHT31622.1"/>
    </source>
</evidence>
<accession>A0A6C0ESB1</accession>
<reference evidence="2" key="1">
    <citation type="journal article" date="2020" name="Nature">
        <title>Giant virus diversity and host interactions through global metagenomics.</title>
        <authorList>
            <person name="Schulz F."/>
            <person name="Roux S."/>
            <person name="Paez-Espino D."/>
            <person name="Jungbluth S."/>
            <person name="Walsh D.A."/>
            <person name="Denef V.J."/>
            <person name="McMahon K.D."/>
            <person name="Konstantinidis K.T."/>
            <person name="Eloe-Fadrosh E.A."/>
            <person name="Kyrpides N.C."/>
            <person name="Woyke T."/>
        </authorList>
    </citation>
    <scope>NUCLEOTIDE SEQUENCE</scope>
    <source>
        <strain evidence="2">GVMAG-M-3300009155-48</strain>
    </source>
</reference>
<keyword evidence="1" id="KW-0175">Coiled coil</keyword>
<dbReference type="EMBL" id="MN738924">
    <property type="protein sequence ID" value="QHT31622.1"/>
    <property type="molecule type" value="Genomic_DNA"/>
</dbReference>